<dbReference type="AlphaFoldDB" id="A0A1Y2AHW2"/>
<dbReference type="InParanoid" id="A0A1Y2AHW2"/>
<comment type="subunit">
    <text evidence="5">Homodimer.</text>
</comment>
<dbReference type="SUPFAM" id="SSF49785">
    <property type="entry name" value="Galactose-binding domain-like"/>
    <property type="match status" value="1"/>
</dbReference>
<keyword evidence="8" id="KW-0964">Secreted</keyword>
<comment type="caution">
    <text evidence="18">The sequence shown here is derived from an EMBL/GenBank/DDBJ whole genome shotgun (WGS) entry which is preliminary data.</text>
</comment>
<dbReference type="InterPro" id="IPR041447">
    <property type="entry name" value="Mannosidase_ig"/>
</dbReference>
<dbReference type="Gene3D" id="2.60.120.260">
    <property type="entry name" value="Galactose-binding domain-like"/>
    <property type="match status" value="1"/>
</dbReference>
<evidence type="ECO:0000256" key="11">
    <source>
        <dbReference type="ARBA" id="ARBA00023180"/>
    </source>
</evidence>
<dbReference type="GO" id="GO:0006516">
    <property type="term" value="P:glycoprotein catabolic process"/>
    <property type="evidence" value="ECO:0007669"/>
    <property type="project" value="TreeGrafter"/>
</dbReference>
<evidence type="ECO:0000259" key="15">
    <source>
        <dbReference type="Pfam" id="PF17753"/>
    </source>
</evidence>
<feature type="chain" id="PRO_5011010503" description="Beta-mannosidase A" evidence="14">
    <location>
        <begin position="20"/>
        <end position="914"/>
    </location>
</feature>
<keyword evidence="19" id="KW-1185">Reference proteome</keyword>
<protein>
    <recommendedName>
        <fullName evidence="7">Beta-mannosidase A</fullName>
        <ecNumber evidence="6">3.2.1.25</ecNumber>
    </recommendedName>
    <alternativeName>
        <fullName evidence="13">Mannanase A</fullName>
    </alternativeName>
</protein>
<keyword evidence="10 18" id="KW-0378">Hydrolase</keyword>
<dbReference type="OrthoDB" id="2866996at2759"/>
<dbReference type="Proteomes" id="UP000193986">
    <property type="component" value="Unassembled WGS sequence"/>
</dbReference>
<evidence type="ECO:0000256" key="6">
    <source>
        <dbReference type="ARBA" id="ARBA00012754"/>
    </source>
</evidence>
<dbReference type="GO" id="GO:0004567">
    <property type="term" value="F:beta-mannosidase activity"/>
    <property type="evidence" value="ECO:0007669"/>
    <property type="project" value="UniProtKB-EC"/>
</dbReference>
<dbReference type="EMBL" id="MCFC01000097">
    <property type="protein sequence ID" value="ORY22179.1"/>
    <property type="molecule type" value="Genomic_DNA"/>
</dbReference>
<dbReference type="PANTHER" id="PTHR43730:SF5">
    <property type="entry name" value="BETA-MANNOSIDASE A"/>
    <property type="match status" value="1"/>
</dbReference>
<evidence type="ECO:0000256" key="9">
    <source>
        <dbReference type="ARBA" id="ARBA00022729"/>
    </source>
</evidence>
<name>A0A1Y2AHW2_9TREE</name>
<comment type="similarity">
    <text evidence="4">Belongs to the glycosyl hydrolase 2 family. Beta-mannosidase A subfamily.</text>
</comment>
<feature type="domain" description="Mannosidase Ig/CBM-like" evidence="16">
    <location>
        <begin position="734"/>
        <end position="824"/>
    </location>
</feature>
<evidence type="ECO:0000256" key="12">
    <source>
        <dbReference type="ARBA" id="ARBA00023295"/>
    </source>
</evidence>
<dbReference type="Pfam" id="PF17753">
    <property type="entry name" value="Ig_mannosidase"/>
    <property type="match status" value="1"/>
</dbReference>
<keyword evidence="12" id="KW-0326">Glycosidase</keyword>
<feature type="domain" description="Beta-mannosidase Ig-fold" evidence="15">
    <location>
        <begin position="832"/>
        <end position="911"/>
    </location>
</feature>
<dbReference type="InterPro" id="IPR050887">
    <property type="entry name" value="Beta-mannosidase_GH2"/>
</dbReference>
<evidence type="ECO:0000256" key="7">
    <source>
        <dbReference type="ARBA" id="ARBA00021795"/>
    </source>
</evidence>
<gene>
    <name evidence="18" type="ORF">BCR39DRAFT_591377</name>
</gene>
<keyword evidence="11" id="KW-0325">Glycoprotein</keyword>
<comment type="subcellular location">
    <subcellularLocation>
        <location evidence="2">Secreted</location>
    </subcellularLocation>
</comment>
<dbReference type="SUPFAM" id="SSF51445">
    <property type="entry name" value="(Trans)glycosidases"/>
    <property type="match status" value="1"/>
</dbReference>
<proteinExistence type="inferred from homology"/>
<accession>A0A1Y2AHW2</accession>
<keyword evidence="9 14" id="KW-0732">Signal</keyword>
<dbReference type="STRING" id="71784.A0A1Y2AHW2"/>
<organism evidence="18 19">
    <name type="scientific">Naematelia encephala</name>
    <dbReference type="NCBI Taxonomy" id="71784"/>
    <lineage>
        <taxon>Eukaryota</taxon>
        <taxon>Fungi</taxon>
        <taxon>Dikarya</taxon>
        <taxon>Basidiomycota</taxon>
        <taxon>Agaricomycotina</taxon>
        <taxon>Tremellomycetes</taxon>
        <taxon>Tremellales</taxon>
        <taxon>Naemateliaceae</taxon>
        <taxon>Naematelia</taxon>
    </lineage>
</organism>
<evidence type="ECO:0000256" key="8">
    <source>
        <dbReference type="ARBA" id="ARBA00022525"/>
    </source>
</evidence>
<dbReference type="InterPro" id="IPR036156">
    <property type="entry name" value="Beta-gal/glucu_dom_sf"/>
</dbReference>
<dbReference type="Gene3D" id="2.60.40.10">
    <property type="entry name" value="Immunoglobulins"/>
    <property type="match status" value="3"/>
</dbReference>
<feature type="domain" description="Beta-mannosidase-like galactose-binding" evidence="17">
    <location>
        <begin position="36"/>
        <end position="216"/>
    </location>
</feature>
<evidence type="ECO:0000256" key="2">
    <source>
        <dbReference type="ARBA" id="ARBA00004613"/>
    </source>
</evidence>
<dbReference type="InterPro" id="IPR013783">
    <property type="entry name" value="Ig-like_fold"/>
</dbReference>
<evidence type="ECO:0000256" key="1">
    <source>
        <dbReference type="ARBA" id="ARBA00000829"/>
    </source>
</evidence>
<sequence length="914" mass="102111">MSSIAALIAVFGATLSVQSCIVSSGAGFAYLNGQQWEASNSNLSYVVPATVPGFIQTDLYNAGFLPDPVYGRNFDQYDWIPQEDWSFTRSLPDATTDGTSWADFEKVFVVFDGIDTAAHISVGGDQVGVADNMFRQWTYDITPTMAKSNKGDRNITVDIFSPIKTALSTLEEIGAPYTRFTNYAEVYPEGREYIRKVQSDFGWDWGPHFAPSGIYRDVYLIGLKEGVAVTNTFIDIYKSDQYPNIEPTQDGPWHVNVSVDFLAAAGKDFEFSTEICGHYGNSTITNTAEGMNTAWLSFLVPEDAVKRWWPHSVGSPQLYEASLALKSVQGSMSKHNNDTQMETPALWTKQVGFRTVTLDLSPTPDGGHNFHFVINGKTINIKGSNLVPLDPFEQLVTPLDYQWLLNSSVASNYNMLRVWSSGNYYGDELYDAADRAGIMLWNEFQFSDNFYPATVDFLANVREEVQYQIRRLNHHPSSSLWCGGNELTKYRKIASKNETHGESWINNLTTIQQQVLWPAVYDNTRSISWLQASDAQGYETYNLSTGYIVPLNETGTPTAGPLEDYNLGLDTVFNNSYLPASRFMVEFGAISYDSYSSFKTVFNASAIQPNGSDLLYRCYDGGNSIYSDTIDGIARYYVLPNSEKGAEDYATSFFWASQIWQGEIIKFKIESYRRAIGLPENDLGALVWQLNAPWTTTALNSIEKTGRWKVLQHLTQQVFEPVAVSSWFEPLNSTYNVWVSSDLWNDANGQVDATWYTWSGNIAKTETWPFNLSSLDSQEVYQASGWGTILPSNSSTDDLVLLLRLSATESNSGKVYRSENYFVPNYVSNSTLVDPGLTVDYLGSSSWKVTATTGVSAYTWLSATEDVVGYFSENSIWLATGESRTVNFTQLSGPGVEQWATGVQVRSLWDNLKV</sequence>
<dbReference type="GO" id="GO:0005576">
    <property type="term" value="C:extracellular region"/>
    <property type="evidence" value="ECO:0007669"/>
    <property type="project" value="UniProtKB-SubCell"/>
</dbReference>
<evidence type="ECO:0000256" key="4">
    <source>
        <dbReference type="ARBA" id="ARBA00007483"/>
    </source>
</evidence>
<dbReference type="InterPro" id="IPR054593">
    <property type="entry name" value="Beta-mannosidase-like_N2"/>
</dbReference>
<dbReference type="EC" id="3.2.1.25" evidence="6"/>
<dbReference type="Pfam" id="PF22666">
    <property type="entry name" value="Glyco_hydro_2_N2"/>
    <property type="match status" value="1"/>
</dbReference>
<dbReference type="UniPathway" id="UPA00280"/>
<evidence type="ECO:0000256" key="5">
    <source>
        <dbReference type="ARBA" id="ARBA00011738"/>
    </source>
</evidence>
<dbReference type="Pfam" id="PF17786">
    <property type="entry name" value="Mannosidase_ig"/>
    <property type="match status" value="1"/>
</dbReference>
<comment type="catalytic activity">
    <reaction evidence="1">
        <text>Hydrolysis of terminal, non-reducing beta-D-mannose residues in beta-D-mannosides.</text>
        <dbReference type="EC" id="3.2.1.25"/>
    </reaction>
</comment>
<dbReference type="Gene3D" id="3.20.20.80">
    <property type="entry name" value="Glycosidases"/>
    <property type="match status" value="1"/>
</dbReference>
<evidence type="ECO:0000313" key="18">
    <source>
        <dbReference type="EMBL" id="ORY22179.1"/>
    </source>
</evidence>
<evidence type="ECO:0000256" key="3">
    <source>
        <dbReference type="ARBA" id="ARBA00004740"/>
    </source>
</evidence>
<evidence type="ECO:0000256" key="13">
    <source>
        <dbReference type="ARBA" id="ARBA00031061"/>
    </source>
</evidence>
<dbReference type="SUPFAM" id="SSF49303">
    <property type="entry name" value="beta-Galactosidase/glucuronidase domain"/>
    <property type="match status" value="1"/>
</dbReference>
<dbReference type="PANTHER" id="PTHR43730">
    <property type="entry name" value="BETA-MANNOSIDASE"/>
    <property type="match status" value="1"/>
</dbReference>
<reference evidence="18 19" key="1">
    <citation type="submission" date="2016-07" db="EMBL/GenBank/DDBJ databases">
        <title>Pervasive Adenine N6-methylation of Active Genes in Fungi.</title>
        <authorList>
            <consortium name="DOE Joint Genome Institute"/>
            <person name="Mondo S.J."/>
            <person name="Dannebaum R.O."/>
            <person name="Kuo R.C."/>
            <person name="Labutti K."/>
            <person name="Haridas S."/>
            <person name="Kuo A."/>
            <person name="Salamov A."/>
            <person name="Ahrendt S.R."/>
            <person name="Lipzen A."/>
            <person name="Sullivan W."/>
            <person name="Andreopoulos W.B."/>
            <person name="Clum A."/>
            <person name="Lindquist E."/>
            <person name="Daum C."/>
            <person name="Ramamoorthy G.K."/>
            <person name="Gryganskyi A."/>
            <person name="Culley D."/>
            <person name="Magnuson J.K."/>
            <person name="James T.Y."/>
            <person name="O'Malley M.A."/>
            <person name="Stajich J.E."/>
            <person name="Spatafora J.W."/>
            <person name="Visel A."/>
            <person name="Grigoriev I.V."/>
        </authorList>
    </citation>
    <scope>NUCLEOTIDE SEQUENCE [LARGE SCALE GENOMIC DNA]</scope>
    <source>
        <strain evidence="18 19">68-887.2</strain>
    </source>
</reference>
<comment type="pathway">
    <text evidence="3">Glycan metabolism; N-glycan degradation.</text>
</comment>
<feature type="signal peptide" evidence="14">
    <location>
        <begin position="1"/>
        <end position="19"/>
    </location>
</feature>
<dbReference type="InterPro" id="IPR041625">
    <property type="entry name" value="Beta-mannosidase_Ig"/>
</dbReference>
<evidence type="ECO:0000256" key="10">
    <source>
        <dbReference type="ARBA" id="ARBA00022801"/>
    </source>
</evidence>
<evidence type="ECO:0000256" key="14">
    <source>
        <dbReference type="SAM" id="SignalP"/>
    </source>
</evidence>
<evidence type="ECO:0000259" key="16">
    <source>
        <dbReference type="Pfam" id="PF17786"/>
    </source>
</evidence>
<dbReference type="InterPro" id="IPR008979">
    <property type="entry name" value="Galactose-bd-like_sf"/>
</dbReference>
<evidence type="ECO:0000259" key="17">
    <source>
        <dbReference type="Pfam" id="PF22666"/>
    </source>
</evidence>
<dbReference type="InterPro" id="IPR017853">
    <property type="entry name" value="GH"/>
</dbReference>
<evidence type="ECO:0000313" key="19">
    <source>
        <dbReference type="Proteomes" id="UP000193986"/>
    </source>
</evidence>